<dbReference type="EMBL" id="CP018664">
    <property type="protein sequence ID" value="APP30833.1"/>
    <property type="molecule type" value="Genomic_DNA"/>
</dbReference>
<keyword evidence="1" id="KW-1133">Transmembrane helix</keyword>
<sequence length="113" mass="13097">MITFLNEHWYFVYIIAITIGLLSLFIRLYVLPKIRSSEGSQSDIFFAKNLIEILNSDHNLVLYVNNSDGKSVDSNMRNKIFIKDPLRFEDDLLITKASTPHIYFDPKTLKVKG</sequence>
<name>A0A1E3M4C7_ACIBA</name>
<keyword evidence="1" id="KW-0812">Transmembrane</keyword>
<accession>A0A1E3M4C7</accession>
<proteinExistence type="predicted"/>
<dbReference type="Proteomes" id="UP000072389">
    <property type="component" value="Chromosome"/>
</dbReference>
<reference evidence="2 3" key="1">
    <citation type="journal article" date="2014" name="Antimicrob. Agents Chemother.">
        <title>Triclosan can select for an AdeIJK-overexpressing mutant of Acinetobacter baumannii ATCC 17978 that displays reduced susceptibility to multiple antibiotics.</title>
        <authorList>
            <person name="Fernando D.M."/>
            <person name="Xu W."/>
            <person name="Loewen P.C."/>
            <person name="Zhanel G.G."/>
            <person name="Kumar A."/>
        </authorList>
    </citation>
    <scope>NUCLEOTIDE SEQUENCE [LARGE SCALE GENOMIC DNA]</scope>
    <source>
        <strain evidence="3">ATCC 17978</strain>
    </source>
</reference>
<evidence type="ECO:0000313" key="3">
    <source>
        <dbReference type="Proteomes" id="UP000072389"/>
    </source>
</evidence>
<evidence type="ECO:0000313" key="2">
    <source>
        <dbReference type="EMBL" id="APP30833.1"/>
    </source>
</evidence>
<evidence type="ECO:0000256" key="1">
    <source>
        <dbReference type="SAM" id="Phobius"/>
    </source>
</evidence>
<protein>
    <submittedName>
        <fullName evidence="2">Uncharacterized protein</fullName>
    </submittedName>
</protein>
<feature type="transmembrane region" description="Helical" evidence="1">
    <location>
        <begin position="12"/>
        <end position="30"/>
    </location>
</feature>
<dbReference type="AlphaFoldDB" id="A0A1E3M4C7"/>
<organism evidence="2 3">
    <name type="scientific">Acinetobacter baumannii</name>
    <dbReference type="NCBI Taxonomy" id="470"/>
    <lineage>
        <taxon>Bacteria</taxon>
        <taxon>Pseudomonadati</taxon>
        <taxon>Pseudomonadota</taxon>
        <taxon>Gammaproteobacteria</taxon>
        <taxon>Moraxellales</taxon>
        <taxon>Moraxellaceae</taxon>
        <taxon>Acinetobacter</taxon>
        <taxon>Acinetobacter calcoaceticus/baumannii complex</taxon>
    </lineage>
</organism>
<gene>
    <name evidence="2" type="ORF">AUO97_08425</name>
</gene>
<dbReference type="RefSeq" id="WP_000627641.1">
    <property type="nucleotide sequence ID" value="NZ_MK531536.1"/>
</dbReference>
<keyword evidence="1" id="KW-0472">Membrane</keyword>